<evidence type="ECO:0000256" key="2">
    <source>
        <dbReference type="ARBA" id="ARBA00022692"/>
    </source>
</evidence>
<feature type="region of interest" description="Disordered" evidence="5">
    <location>
        <begin position="575"/>
        <end position="596"/>
    </location>
</feature>
<feature type="region of interest" description="Disordered" evidence="5">
    <location>
        <begin position="1018"/>
        <end position="1044"/>
    </location>
</feature>
<dbReference type="GO" id="GO:0016020">
    <property type="term" value="C:membrane"/>
    <property type="evidence" value="ECO:0007669"/>
    <property type="project" value="UniProtKB-SubCell"/>
</dbReference>
<feature type="compositionally biased region" description="Acidic residues" evidence="5">
    <location>
        <begin position="576"/>
        <end position="588"/>
    </location>
</feature>
<comment type="caution">
    <text evidence="7">The sequence shown here is derived from an EMBL/GenBank/DDBJ whole genome shotgun (WGS) entry which is preliminary data.</text>
</comment>
<gene>
    <name evidence="7" type="ORF">LPJ64_002820</name>
</gene>
<reference evidence="7" key="1">
    <citation type="submission" date="2022-07" db="EMBL/GenBank/DDBJ databases">
        <title>Phylogenomic reconstructions and comparative analyses of Kickxellomycotina fungi.</title>
        <authorList>
            <person name="Reynolds N.K."/>
            <person name="Stajich J.E."/>
            <person name="Barry K."/>
            <person name="Grigoriev I.V."/>
            <person name="Crous P."/>
            <person name="Smith M.E."/>
        </authorList>
    </citation>
    <scope>NUCLEOTIDE SEQUENCE</scope>
    <source>
        <strain evidence="7">NBRC 105413</strain>
    </source>
</reference>
<feature type="transmembrane region" description="Helical" evidence="6">
    <location>
        <begin position="660"/>
        <end position="676"/>
    </location>
</feature>
<feature type="compositionally biased region" description="Polar residues" evidence="5">
    <location>
        <begin position="1022"/>
        <end position="1034"/>
    </location>
</feature>
<feature type="region of interest" description="Disordered" evidence="5">
    <location>
        <begin position="506"/>
        <end position="559"/>
    </location>
</feature>
<feature type="compositionally biased region" description="Acidic residues" evidence="5">
    <location>
        <begin position="526"/>
        <end position="546"/>
    </location>
</feature>
<feature type="transmembrane region" description="Helical" evidence="6">
    <location>
        <begin position="768"/>
        <end position="788"/>
    </location>
</feature>
<keyword evidence="8" id="KW-1185">Reference proteome</keyword>
<dbReference type="InterPro" id="IPR020966">
    <property type="entry name" value="ALMT"/>
</dbReference>
<evidence type="ECO:0000256" key="6">
    <source>
        <dbReference type="SAM" id="Phobius"/>
    </source>
</evidence>
<evidence type="ECO:0000256" key="5">
    <source>
        <dbReference type="SAM" id="MobiDB-lite"/>
    </source>
</evidence>
<keyword evidence="2 6" id="KW-0812">Transmembrane</keyword>
<sequence length="1059" mass="120772">MFVRSFRIHIGTLYFQVLITTAMAHGGMTVGANLEIQFQQLILAIPVSLYILFIEAIVLAQTKIPSINHDVAHYPATQEGYEVRPLPGILYAQLIGAGISTFVNIFVMPSTSSRKLVGAFRSLVREMHECCEYFDRMVPALGIEALGRRLENEEAPNRRLAVRKAAEVFGRVVGGSRYEITIERFSQMDYHRIFQRANKLASSFGTMCLPYEIDKKFHSRVERHANRTLGGTMTNPINSMTSVISYFSSEHQRHSNLSTSPPVFADVALDRSRPMVQVAELHRRREIRRQGIVSALVPIRAQLSLHRQILGILLERTEKVEKDSPTRSLFEMVVRAVNFYTHELPGDIGHSASGVTQIDEVIPQSLTVENPQMAGQMHDRLDRMSLEDMARVVQLHAKKYEQEISDCIRVISPYNLTDESRTHERNVTLLSFIGALRENAVGLAAMLYTLHQIDSMREQRVRIWFPRLNLNWLYRGRADEDDEEEEHMSADAENWDFANAFGADLDSIDERDEKRRRRTSRAADNQDQENESESDTDYCSDSEDSSQSDSISENLVIANNTREQRTNDSIIAASIENEEEEEEEDEVENNQSVTHRPEDIETKAIYEIIEHPAARLARVCIDWLNRPKTRYAIKFTVAMMIWAIWAFIRISRDFFIRNNASWGLSCIAAVLGVTIGSTMEAGLVRVLGVTVSGAWAIVVWKASSYGSRAILPCTLSILYFVIAFFFAFYRKRWSSVTPIMVISFSSVLFSAYVDGKQAGGTSLGWKHVAVNIIAIVFAFFVSALFMPYKARTALRRRLAEIFHLNSRIIQSINHMHVARAEFPLVHHKEYQRVEHYVHRSRVLIAKCRSLVPAAEHEPSVHEKFQTEAHQRLINMLELQLEWMMYSFFRHSGSKATRKHVAMTIRLALTMREDIIGAKSLFNSILASALHSKTRLPAYLPDIETARHEFIRRVHPLIEDQYAKSFDVTYLSRWHVGLWHIIATQTDLCLGVRAIVGAETDKWPEEVGFMLDSMEVAPPGQVSADNSSEHPSFNATPGHENDLGQRGKWFRRLPKYALNI</sequence>
<dbReference type="AlphaFoldDB" id="A0A9W7XLF2"/>
<dbReference type="Pfam" id="PF11744">
    <property type="entry name" value="ALMT"/>
    <property type="match status" value="1"/>
</dbReference>
<feature type="transmembrane region" description="Helical" evidence="6">
    <location>
        <begin position="12"/>
        <end position="34"/>
    </location>
</feature>
<protein>
    <submittedName>
        <fullName evidence="7">Uncharacterized protein</fullName>
    </submittedName>
</protein>
<evidence type="ECO:0000256" key="4">
    <source>
        <dbReference type="ARBA" id="ARBA00023136"/>
    </source>
</evidence>
<dbReference type="GO" id="GO:0015743">
    <property type="term" value="P:malate transport"/>
    <property type="evidence" value="ECO:0007669"/>
    <property type="project" value="InterPro"/>
</dbReference>
<keyword evidence="4 6" id="KW-0472">Membrane</keyword>
<feature type="transmembrane region" description="Helical" evidence="6">
    <location>
        <begin position="41"/>
        <end position="60"/>
    </location>
</feature>
<accession>A0A9W7XLF2</accession>
<dbReference type="InterPro" id="IPR052430">
    <property type="entry name" value="IVT-Associated"/>
</dbReference>
<organism evidence="7 8">
    <name type="scientific">Coemansia asiatica</name>
    <dbReference type="NCBI Taxonomy" id="1052880"/>
    <lineage>
        <taxon>Eukaryota</taxon>
        <taxon>Fungi</taxon>
        <taxon>Fungi incertae sedis</taxon>
        <taxon>Zoopagomycota</taxon>
        <taxon>Kickxellomycotina</taxon>
        <taxon>Kickxellomycetes</taxon>
        <taxon>Kickxellales</taxon>
        <taxon>Kickxellaceae</taxon>
        <taxon>Coemansia</taxon>
    </lineage>
</organism>
<feature type="transmembrane region" description="Helical" evidence="6">
    <location>
        <begin position="736"/>
        <end position="753"/>
    </location>
</feature>
<evidence type="ECO:0000313" key="8">
    <source>
        <dbReference type="Proteomes" id="UP001145021"/>
    </source>
</evidence>
<keyword evidence="3 6" id="KW-1133">Transmembrane helix</keyword>
<name>A0A9W7XLF2_9FUNG</name>
<dbReference type="EMBL" id="JANBOH010000097">
    <property type="protein sequence ID" value="KAJ1645615.1"/>
    <property type="molecule type" value="Genomic_DNA"/>
</dbReference>
<feature type="transmembrane region" description="Helical" evidence="6">
    <location>
        <begin position="89"/>
        <end position="107"/>
    </location>
</feature>
<feature type="transmembrane region" description="Helical" evidence="6">
    <location>
        <begin position="709"/>
        <end position="729"/>
    </location>
</feature>
<evidence type="ECO:0000256" key="3">
    <source>
        <dbReference type="ARBA" id="ARBA00022989"/>
    </source>
</evidence>
<comment type="subcellular location">
    <subcellularLocation>
        <location evidence="1">Membrane</location>
        <topology evidence="1">Multi-pass membrane protein</topology>
    </subcellularLocation>
</comment>
<dbReference type="Proteomes" id="UP001145021">
    <property type="component" value="Unassembled WGS sequence"/>
</dbReference>
<dbReference type="PANTHER" id="PTHR47804:SF3">
    <property type="entry name" value="PROTEIN BRE4"/>
    <property type="match status" value="1"/>
</dbReference>
<dbReference type="PANTHER" id="PTHR47804">
    <property type="entry name" value="60S RIBOSOMAL PROTEIN L19"/>
    <property type="match status" value="1"/>
</dbReference>
<feature type="transmembrane region" description="Helical" evidence="6">
    <location>
        <begin position="631"/>
        <end position="648"/>
    </location>
</feature>
<evidence type="ECO:0000313" key="7">
    <source>
        <dbReference type="EMBL" id="KAJ1645615.1"/>
    </source>
</evidence>
<evidence type="ECO:0000256" key="1">
    <source>
        <dbReference type="ARBA" id="ARBA00004141"/>
    </source>
</evidence>
<proteinExistence type="predicted"/>